<dbReference type="InterPro" id="IPR041698">
    <property type="entry name" value="Methyltransf_25"/>
</dbReference>
<keyword evidence="2" id="KW-0808">Transferase</keyword>
<organism evidence="4 5">
    <name type="scientific">Flavobacterium arundinis</name>
    <dbReference type="NCBI Taxonomy" id="3139143"/>
    <lineage>
        <taxon>Bacteria</taxon>
        <taxon>Pseudomonadati</taxon>
        <taxon>Bacteroidota</taxon>
        <taxon>Flavobacteriia</taxon>
        <taxon>Flavobacteriales</taxon>
        <taxon>Flavobacteriaceae</taxon>
        <taxon>Flavobacterium</taxon>
    </lineage>
</organism>
<comment type="caution">
    <text evidence="4">The sequence shown here is derived from an EMBL/GenBank/DDBJ whole genome shotgun (WGS) entry which is preliminary data.</text>
</comment>
<dbReference type="CDD" id="cd02440">
    <property type="entry name" value="AdoMet_MTases"/>
    <property type="match status" value="1"/>
</dbReference>
<evidence type="ECO:0000313" key="4">
    <source>
        <dbReference type="EMBL" id="MEL1243977.1"/>
    </source>
</evidence>
<reference evidence="4 5" key="1">
    <citation type="submission" date="2024-04" db="EMBL/GenBank/DDBJ databases">
        <title>Flavobacterium sp. DGU11 16S ribosomal RNA gene Genome sequencing and assembly.</title>
        <authorList>
            <person name="Park S."/>
        </authorList>
    </citation>
    <scope>NUCLEOTIDE SEQUENCE [LARGE SCALE GENOMIC DNA]</scope>
    <source>
        <strain evidence="4 5">DGU11</strain>
    </source>
</reference>
<gene>
    <name evidence="4" type="ORF">AAEO56_06865</name>
</gene>
<keyword evidence="1 4" id="KW-0489">Methyltransferase</keyword>
<protein>
    <submittedName>
        <fullName evidence="4">Methyltransferase domain-containing protein</fullName>
    </submittedName>
</protein>
<proteinExistence type="predicted"/>
<evidence type="ECO:0000256" key="2">
    <source>
        <dbReference type="ARBA" id="ARBA00022679"/>
    </source>
</evidence>
<dbReference type="SUPFAM" id="SSF53335">
    <property type="entry name" value="S-adenosyl-L-methionine-dependent methyltransferases"/>
    <property type="match status" value="1"/>
</dbReference>
<sequence>MDKTKLVKYIFDKHAAAYQDRFMDVSLYHDSLDIFCNALQKQDAAILELACGPGNITRYLLNKRPNLTILGVDLSENMIALARQNCPEAVFEVMDCRDIGNLEKKYNGVIAGFCFPYLSREEVVIVIGDASSLLIPSGVLYISTMEDDYATSGWRTSSTGDKVYMYNHEEGYLTAALEKSNFKIIDLQRKEYPGRDGEKVVDLIITAILQK</sequence>
<name>A0ABU9HV01_9FLAO</name>
<evidence type="ECO:0000313" key="5">
    <source>
        <dbReference type="Proteomes" id="UP001464555"/>
    </source>
</evidence>
<evidence type="ECO:0000256" key="1">
    <source>
        <dbReference type="ARBA" id="ARBA00022603"/>
    </source>
</evidence>
<dbReference type="Proteomes" id="UP001464555">
    <property type="component" value="Unassembled WGS sequence"/>
</dbReference>
<dbReference type="GO" id="GO:0008168">
    <property type="term" value="F:methyltransferase activity"/>
    <property type="evidence" value="ECO:0007669"/>
    <property type="project" value="UniProtKB-KW"/>
</dbReference>
<dbReference type="EMBL" id="JBBYHR010000003">
    <property type="protein sequence ID" value="MEL1243977.1"/>
    <property type="molecule type" value="Genomic_DNA"/>
</dbReference>
<accession>A0ABU9HV01</accession>
<dbReference type="RefSeq" id="WP_341696289.1">
    <property type="nucleotide sequence ID" value="NZ_JBBYHR010000003.1"/>
</dbReference>
<dbReference type="GO" id="GO:0032259">
    <property type="term" value="P:methylation"/>
    <property type="evidence" value="ECO:0007669"/>
    <property type="project" value="UniProtKB-KW"/>
</dbReference>
<dbReference type="InterPro" id="IPR029063">
    <property type="entry name" value="SAM-dependent_MTases_sf"/>
</dbReference>
<dbReference type="PANTHER" id="PTHR43861">
    <property type="entry name" value="TRANS-ACONITATE 2-METHYLTRANSFERASE-RELATED"/>
    <property type="match status" value="1"/>
</dbReference>
<dbReference type="Pfam" id="PF13649">
    <property type="entry name" value="Methyltransf_25"/>
    <property type="match status" value="1"/>
</dbReference>
<dbReference type="PANTHER" id="PTHR43861:SF1">
    <property type="entry name" value="TRANS-ACONITATE 2-METHYLTRANSFERASE"/>
    <property type="match status" value="1"/>
</dbReference>
<feature type="domain" description="Methyltransferase" evidence="3">
    <location>
        <begin position="46"/>
        <end position="138"/>
    </location>
</feature>
<evidence type="ECO:0000259" key="3">
    <source>
        <dbReference type="Pfam" id="PF13649"/>
    </source>
</evidence>
<keyword evidence="5" id="KW-1185">Reference proteome</keyword>
<dbReference type="Gene3D" id="3.40.50.150">
    <property type="entry name" value="Vaccinia Virus protein VP39"/>
    <property type="match status" value="1"/>
</dbReference>